<dbReference type="OrthoDB" id="9771073at2"/>
<name>A0A3S9V5D8_9BACL</name>
<evidence type="ECO:0000256" key="1">
    <source>
        <dbReference type="ARBA" id="ARBA00007637"/>
    </source>
</evidence>
<dbReference type="Gene3D" id="3.40.50.720">
    <property type="entry name" value="NAD(P)-binding Rossmann-like Domain"/>
    <property type="match status" value="1"/>
</dbReference>
<dbReference type="Pfam" id="PF01370">
    <property type="entry name" value="Epimerase"/>
    <property type="match status" value="1"/>
</dbReference>
<dbReference type="EMBL" id="CP034346">
    <property type="protein sequence ID" value="AZS17749.1"/>
    <property type="molecule type" value="Genomic_DNA"/>
</dbReference>
<reference evidence="4" key="1">
    <citation type="submission" date="2018-12" db="EMBL/GenBank/DDBJ databases">
        <title>Complete genome sequence of Paenibacillus sp. MBLB1234.</title>
        <authorList>
            <person name="Nam Y.-D."/>
            <person name="Kang J."/>
            <person name="Chung W.-H."/>
            <person name="Park Y.S."/>
        </authorList>
    </citation>
    <scope>NUCLEOTIDE SEQUENCE [LARGE SCALE GENOMIC DNA]</scope>
    <source>
        <strain evidence="4">MBLB1234</strain>
    </source>
</reference>
<gene>
    <name evidence="3" type="ORF">EI981_27170</name>
</gene>
<proteinExistence type="inferred from homology"/>
<dbReference type="SUPFAM" id="SSF51735">
    <property type="entry name" value="NAD(P)-binding Rossmann-fold domains"/>
    <property type="match status" value="1"/>
</dbReference>
<feature type="domain" description="NAD-dependent epimerase/dehydratase" evidence="2">
    <location>
        <begin position="17"/>
        <end position="243"/>
    </location>
</feature>
<organism evidence="3 4">
    <name type="scientific">Paenibacillus lutimineralis</name>
    <dbReference type="NCBI Taxonomy" id="2707005"/>
    <lineage>
        <taxon>Bacteria</taxon>
        <taxon>Bacillati</taxon>
        <taxon>Bacillota</taxon>
        <taxon>Bacilli</taxon>
        <taxon>Bacillales</taxon>
        <taxon>Paenibacillaceae</taxon>
        <taxon>Paenibacillus</taxon>
    </lineage>
</organism>
<dbReference type="InterPro" id="IPR036291">
    <property type="entry name" value="NAD(P)-bd_dom_sf"/>
</dbReference>
<evidence type="ECO:0000313" key="4">
    <source>
        <dbReference type="Proteomes" id="UP000270678"/>
    </source>
</evidence>
<dbReference type="AlphaFoldDB" id="A0A3S9V5D8"/>
<accession>A0A3S9V5D8</accession>
<comment type="similarity">
    <text evidence="1">Belongs to the NAD(P)-dependent epimerase/dehydratase family.</text>
</comment>
<sequence>MERARNYRYIGGTILKVLITGGYGFIGSFVAAKFYEEGSDVIIIDNISSGNVRHIEFPHTSYIIDVESPNCDAIFAEQNIDIVVHLAAQINIVTSMENPYADTKSNILGLTNILQLSAKHHVKKFLFASSAAVYGLSEETPLGENLPCRPVSTYGINKLLGEYYCGKWSELYQLNTLCLRFANVYGPRQGLTGEGGVVSMFMERMLYDQSLTVYGSGEQTRDFIYVEDVAEAIYRASQSPQSGVMNLSTGTEHSINTLVRILSDLHPLAGIRRAEPRPGDIFRSVLDNSLLCNALEWEPRFSLEEGLRRTYEWFTVSAPIAPREVAAASSKAALNEEHIQNELLNSSMSRHVRSLYLNQSEHYMEGSPVLKSEIFTAVLRSREQAKRKFNTDYTILTLSNLSNGHLEDLHTVDSYLRENDYIGLNPVNELQILLSNASSMEAAHVVNRLKKNGIFTELAFSSDHEGRNK</sequence>
<dbReference type="InterPro" id="IPR001509">
    <property type="entry name" value="Epimerase_deHydtase"/>
</dbReference>
<keyword evidence="4" id="KW-1185">Reference proteome</keyword>
<dbReference type="KEGG" id="plut:EI981_27170"/>
<dbReference type="Gene3D" id="3.90.25.10">
    <property type="entry name" value="UDP-galactose 4-epimerase, domain 1"/>
    <property type="match status" value="1"/>
</dbReference>
<dbReference type="Proteomes" id="UP000270678">
    <property type="component" value="Chromosome"/>
</dbReference>
<evidence type="ECO:0000259" key="2">
    <source>
        <dbReference type="Pfam" id="PF01370"/>
    </source>
</evidence>
<protein>
    <submittedName>
        <fullName evidence="3">NAD-dependent epimerase/dehydratase family protein</fullName>
    </submittedName>
</protein>
<dbReference type="PANTHER" id="PTHR43000">
    <property type="entry name" value="DTDP-D-GLUCOSE 4,6-DEHYDRATASE-RELATED"/>
    <property type="match status" value="1"/>
</dbReference>
<evidence type="ECO:0000313" key="3">
    <source>
        <dbReference type="EMBL" id="AZS17749.1"/>
    </source>
</evidence>